<dbReference type="InterPro" id="IPR036249">
    <property type="entry name" value="Thioredoxin-like_sf"/>
</dbReference>
<sequence>MKNYSLKYVAATIFSGLAVVSCTGKKDASVANATVAEVDISSDDCVSISDYSLQLPDVPAAITDEEAAAAYMAVHYWDYMDFNDTVLVANDGFMDRTFAGYFSIFPYISPADAAQAADTLMKRAEVNRSSYNSVMAVVERFLTSPNSAMRDEETYYLFLQAVDKSDFIDDARRERVRAHIKDVLKNRCGTKGADFAVTDSRGRRTSLYGEAAPGQYRVVIFYDPECSHCHDIIETLKASEELSAAVASGRVKVMAVYADGDSEVWDKARGSMPDTWLNCVSPGGEVANRDIYSLPAMPVIYVMDSDNTVVLKDASLPQLVEWLSY</sequence>
<organism evidence="2 3">
    <name type="scientific">Heminiphilus faecis</name>
    <dbReference type="NCBI Taxonomy" id="2601703"/>
    <lineage>
        <taxon>Bacteria</taxon>
        <taxon>Pseudomonadati</taxon>
        <taxon>Bacteroidota</taxon>
        <taxon>Bacteroidia</taxon>
        <taxon>Bacteroidales</taxon>
        <taxon>Muribaculaceae</taxon>
        <taxon>Heminiphilus</taxon>
    </lineage>
</organism>
<keyword evidence="3" id="KW-1185">Reference proteome</keyword>
<dbReference type="RefSeq" id="WP_121699807.1">
    <property type="nucleotide sequence ID" value="NZ_JBCLPP010000030.1"/>
</dbReference>
<dbReference type="PROSITE" id="PS51257">
    <property type="entry name" value="PROKAR_LIPOPROTEIN"/>
    <property type="match status" value="1"/>
</dbReference>
<evidence type="ECO:0000313" key="2">
    <source>
        <dbReference type="EMBL" id="MEY8246044.1"/>
    </source>
</evidence>
<protein>
    <submittedName>
        <fullName evidence="2">DUF5106 domain-containing protein</fullName>
    </submittedName>
</protein>
<name>A0ABV4CXB7_9BACT</name>
<reference evidence="2 3" key="1">
    <citation type="submission" date="2024-03" db="EMBL/GenBank/DDBJ databases">
        <title>Mouse gut bacterial collection (mGBC) of GemPharmatech.</title>
        <authorList>
            <person name="He Y."/>
            <person name="Dong L."/>
            <person name="Wu D."/>
            <person name="Gao X."/>
            <person name="Lin Z."/>
        </authorList>
    </citation>
    <scope>NUCLEOTIDE SEQUENCE [LARGE SCALE GENOMIC DNA]</scope>
    <source>
        <strain evidence="2 3">54-13</strain>
    </source>
</reference>
<proteinExistence type="predicted"/>
<evidence type="ECO:0000313" key="3">
    <source>
        <dbReference type="Proteomes" id="UP001565200"/>
    </source>
</evidence>
<feature type="domain" description="DUF5106" evidence="1">
    <location>
        <begin position="25"/>
        <end position="186"/>
    </location>
</feature>
<comment type="caution">
    <text evidence="2">The sequence shown here is derived from an EMBL/GenBank/DDBJ whole genome shotgun (WGS) entry which is preliminary data.</text>
</comment>
<dbReference type="Pfam" id="PF17127">
    <property type="entry name" value="DUF5106"/>
    <property type="match status" value="1"/>
</dbReference>
<dbReference type="InterPro" id="IPR033395">
    <property type="entry name" value="DUF5106"/>
</dbReference>
<accession>A0ABV4CXB7</accession>
<dbReference type="SUPFAM" id="SSF52833">
    <property type="entry name" value="Thioredoxin-like"/>
    <property type="match status" value="1"/>
</dbReference>
<dbReference type="Gene3D" id="3.40.30.10">
    <property type="entry name" value="Glutaredoxin"/>
    <property type="match status" value="1"/>
</dbReference>
<gene>
    <name evidence="2" type="ORF">AAK873_10505</name>
</gene>
<evidence type="ECO:0000259" key="1">
    <source>
        <dbReference type="Pfam" id="PF17127"/>
    </source>
</evidence>
<dbReference type="EMBL" id="JBCLPP010000030">
    <property type="protein sequence ID" value="MEY8246044.1"/>
    <property type="molecule type" value="Genomic_DNA"/>
</dbReference>
<dbReference type="Proteomes" id="UP001565200">
    <property type="component" value="Unassembled WGS sequence"/>
</dbReference>